<reference evidence="1 2" key="2">
    <citation type="journal article" date="2012" name="Stand. Genomic Sci.">
        <title>Complete genome sequence of the moderately thermophilic mineral-sulfide-oxidizing firmicute Sulfobacillus acidophilus type strain (NAL(T)).</title>
        <authorList>
            <person name="Anderson I."/>
            <person name="Chertkov O."/>
            <person name="Chen A."/>
            <person name="Saunders E."/>
            <person name="Lapidus A."/>
            <person name="Nolan M."/>
            <person name="Lucas S."/>
            <person name="Hammon N."/>
            <person name="Deshpande S."/>
            <person name="Cheng J.F."/>
            <person name="Han C."/>
            <person name="Tapia R."/>
            <person name="Goodwin L.A."/>
            <person name="Pitluck S."/>
            <person name="Liolios K."/>
            <person name="Pagani I."/>
            <person name="Ivanova N."/>
            <person name="Mikhailova N."/>
            <person name="Pati A."/>
            <person name="Palaniappan K."/>
            <person name="Land M."/>
            <person name="Pan C."/>
            <person name="Rohde M."/>
            <person name="Pukall R."/>
            <person name="Goker M."/>
            <person name="Detter J.C."/>
            <person name="Woyke T."/>
            <person name="Bristow J."/>
            <person name="Eisen J.A."/>
            <person name="Markowitz V."/>
            <person name="Hugenholtz P."/>
            <person name="Kyrpides N.C."/>
            <person name="Klenk H.P."/>
            <person name="Mavromatis K."/>
        </authorList>
    </citation>
    <scope>NUCLEOTIDE SEQUENCE [LARGE SCALE GENOMIC DNA]</scope>
    <source>
        <strain evidence="2">ATCC 700253 / DSM 10332 / NAL</strain>
    </source>
</reference>
<organism evidence="1 2">
    <name type="scientific">Sulfobacillus acidophilus (strain ATCC 700253 / DSM 10332 / NAL)</name>
    <dbReference type="NCBI Taxonomy" id="679936"/>
    <lineage>
        <taxon>Bacteria</taxon>
        <taxon>Bacillati</taxon>
        <taxon>Bacillota</taxon>
        <taxon>Clostridia</taxon>
        <taxon>Eubacteriales</taxon>
        <taxon>Clostridiales Family XVII. Incertae Sedis</taxon>
        <taxon>Sulfobacillus</taxon>
    </lineage>
</organism>
<dbReference type="KEGG" id="sap:Sulac_1631"/>
<name>G8TYU9_SULAD</name>
<dbReference type="InterPro" id="IPR052703">
    <property type="entry name" value="Aromatic_CoA_ox/epox"/>
</dbReference>
<dbReference type="HOGENOM" id="CLU_070585_1_0_9"/>
<dbReference type="InterPro" id="IPR007814">
    <property type="entry name" value="PaaA_PaaC"/>
</dbReference>
<dbReference type="AlphaFoldDB" id="G8TYU9"/>
<dbReference type="Proteomes" id="UP000005439">
    <property type="component" value="Chromosome"/>
</dbReference>
<dbReference type="PATRIC" id="fig|679936.5.peg.1699"/>
<evidence type="ECO:0000313" key="2">
    <source>
        <dbReference type="Proteomes" id="UP000005439"/>
    </source>
</evidence>
<keyword evidence="2" id="KW-1185">Reference proteome</keyword>
<dbReference type="GO" id="GO:0010124">
    <property type="term" value="P:phenylacetate catabolic process"/>
    <property type="evidence" value="ECO:0007669"/>
    <property type="project" value="InterPro"/>
</dbReference>
<dbReference type="PANTHER" id="PTHR30458:SF0">
    <property type="entry name" value="1,2-PHENYLACETYL-COA EPOXIDASE, SUBUNIT C"/>
    <property type="match status" value="1"/>
</dbReference>
<dbReference type="SUPFAM" id="SSF47240">
    <property type="entry name" value="Ferritin-like"/>
    <property type="match status" value="1"/>
</dbReference>
<proteinExistence type="predicted"/>
<dbReference type="STRING" id="679936.Sulac_1631"/>
<accession>G8TYU9</accession>
<sequence>MRGVDAQQQQDLIRLLRPIADDEWIVGHRGSEWLGLAPDLEEDLAFSSIHQDEMGHALFFYELLHSLGDPEPDHQVYFRSPEAWHNARLVEQPNGDWATTVLRRYCYEVFDDLRLAALAESSYAPLRDGVKKIRREEAYHLKHFTLWMELLARGGEEAFQRLTAAIPTVWGELGDLFYVGESEAFLHRLGLPGLTESVLRERWRATVRSAMEDWGLPWPGDPSPVRASGRLGHHLPEMTALLDTMTEVRRFAPDSVW</sequence>
<dbReference type="Pfam" id="PF05138">
    <property type="entry name" value="PaaA_PaaC"/>
    <property type="match status" value="1"/>
</dbReference>
<dbReference type="GO" id="GO:0005829">
    <property type="term" value="C:cytosol"/>
    <property type="evidence" value="ECO:0007669"/>
    <property type="project" value="TreeGrafter"/>
</dbReference>
<dbReference type="InterPro" id="IPR011882">
    <property type="entry name" value="PaaC"/>
</dbReference>
<dbReference type="EMBL" id="CP003179">
    <property type="protein sequence ID" value="AEW05128.1"/>
    <property type="molecule type" value="Genomic_DNA"/>
</dbReference>
<dbReference type="InterPro" id="IPR009078">
    <property type="entry name" value="Ferritin-like_SF"/>
</dbReference>
<dbReference type="PANTHER" id="PTHR30458">
    <property type="entry name" value="PHENYLACETIC ACID DEGRADATION PROTEIN PAA"/>
    <property type="match status" value="1"/>
</dbReference>
<gene>
    <name evidence="1" type="ordered locus">Sulac_1631</name>
</gene>
<dbReference type="InterPro" id="IPR012347">
    <property type="entry name" value="Ferritin-like"/>
</dbReference>
<evidence type="ECO:0000313" key="1">
    <source>
        <dbReference type="EMBL" id="AEW05128.1"/>
    </source>
</evidence>
<protein>
    <submittedName>
        <fullName evidence="1">Phenylacetate-CoA oxygenase, PaaI subunit</fullName>
    </submittedName>
</protein>
<reference evidence="2" key="1">
    <citation type="submission" date="2011-12" db="EMBL/GenBank/DDBJ databases">
        <title>The complete genome of chromosome of Sulfobacillus acidophilus DSM 10332.</title>
        <authorList>
            <person name="Lucas S."/>
            <person name="Han J."/>
            <person name="Lapidus A."/>
            <person name="Bruce D."/>
            <person name="Goodwin L."/>
            <person name="Pitluck S."/>
            <person name="Peters L."/>
            <person name="Kyrpides N."/>
            <person name="Mavromatis K."/>
            <person name="Ivanova N."/>
            <person name="Mikhailova N."/>
            <person name="Chertkov O."/>
            <person name="Saunders E."/>
            <person name="Detter J.C."/>
            <person name="Tapia R."/>
            <person name="Han C."/>
            <person name="Land M."/>
            <person name="Hauser L."/>
            <person name="Markowitz V."/>
            <person name="Cheng J.-F."/>
            <person name="Hugenholtz P."/>
            <person name="Woyke T."/>
            <person name="Wu D."/>
            <person name="Pukall R."/>
            <person name="Gehrich-Schroeter G."/>
            <person name="Schneider S."/>
            <person name="Klenk H.-P."/>
            <person name="Eisen J.A."/>
        </authorList>
    </citation>
    <scope>NUCLEOTIDE SEQUENCE [LARGE SCALE GENOMIC DNA]</scope>
    <source>
        <strain evidence="2">ATCC 700253 / DSM 10332 / NAL</strain>
    </source>
</reference>
<dbReference type="Gene3D" id="1.20.1260.10">
    <property type="match status" value="1"/>
</dbReference>
<dbReference type="NCBIfam" id="TIGR02158">
    <property type="entry name" value="PA_CoA_Oxy3"/>
    <property type="match status" value="1"/>
</dbReference>